<dbReference type="OrthoDB" id="6650354at2"/>
<evidence type="ECO:0000256" key="2">
    <source>
        <dbReference type="SAM" id="SignalP"/>
    </source>
</evidence>
<keyword evidence="4" id="KW-1185">Reference proteome</keyword>
<sequence length="123" mass="13092">MSISTTKSISVGLVLGVAGFALTPASAQYTGPSEKVTASTVAEVIEKSKDDDKVALKGLLIRKTSDEHYVFSDGTGEIPVEIDDKIFPKVPVDDKTTVQIRGEVDKGLVGKIEIDAKAMEILK</sequence>
<dbReference type="RefSeq" id="WP_102074582.1">
    <property type="nucleotide sequence ID" value="NZ_PDNW01000012.1"/>
</dbReference>
<dbReference type="SUPFAM" id="SSF101756">
    <property type="entry name" value="Hypothetical protein YgiW"/>
    <property type="match status" value="1"/>
</dbReference>
<feature type="signal peptide" evidence="2">
    <location>
        <begin position="1"/>
        <end position="27"/>
    </location>
</feature>
<comment type="caution">
    <text evidence="3">The sequence shown here is derived from an EMBL/GenBank/DDBJ whole genome shotgun (WGS) entry which is preliminary data.</text>
</comment>
<accession>A0A2N4U291</accession>
<protein>
    <recommendedName>
        <fullName evidence="5">TIGR00156 family protein</fullName>
    </recommendedName>
</protein>
<evidence type="ECO:0000256" key="1">
    <source>
        <dbReference type="ARBA" id="ARBA00022729"/>
    </source>
</evidence>
<dbReference type="Proteomes" id="UP000234190">
    <property type="component" value="Unassembled WGS sequence"/>
</dbReference>
<feature type="chain" id="PRO_5014859362" description="TIGR00156 family protein" evidence="2">
    <location>
        <begin position="28"/>
        <end position="123"/>
    </location>
</feature>
<reference evidence="3 4" key="1">
    <citation type="submission" date="2017-10" db="EMBL/GenBank/DDBJ databases">
        <title>Two draft genome sequences of Pusillimonas sp. strains isolated from a nitrate- and radionuclide-contaminated groundwater in Russia.</title>
        <authorList>
            <person name="Grouzdev D.S."/>
            <person name="Tourova T.P."/>
            <person name="Goeva M.A."/>
            <person name="Babich T.L."/>
            <person name="Sokolova D.S."/>
            <person name="Abdullin R."/>
            <person name="Poltaraus A.B."/>
            <person name="Toshchakov S.V."/>
            <person name="Nazina T.N."/>
        </authorList>
    </citation>
    <scope>NUCLEOTIDE SEQUENCE [LARGE SCALE GENOMIC DNA]</scope>
    <source>
        <strain evidence="3 4">JR1/69-3-13</strain>
    </source>
</reference>
<evidence type="ECO:0008006" key="5">
    <source>
        <dbReference type="Google" id="ProtNLM"/>
    </source>
</evidence>
<name>A0A2N4U291_9BURK</name>
<proteinExistence type="predicted"/>
<dbReference type="Gene3D" id="2.40.50.200">
    <property type="entry name" value="Bacterial OB-fold"/>
    <property type="match status" value="1"/>
</dbReference>
<dbReference type="NCBIfam" id="NF033674">
    <property type="entry name" value="stress_OB_fold"/>
    <property type="match status" value="1"/>
</dbReference>
<organism evidence="3 4">
    <name type="scientific">Pollutimonas subterranea</name>
    <dbReference type="NCBI Taxonomy" id="2045210"/>
    <lineage>
        <taxon>Bacteria</taxon>
        <taxon>Pseudomonadati</taxon>
        <taxon>Pseudomonadota</taxon>
        <taxon>Betaproteobacteria</taxon>
        <taxon>Burkholderiales</taxon>
        <taxon>Alcaligenaceae</taxon>
        <taxon>Pollutimonas</taxon>
    </lineage>
</organism>
<evidence type="ECO:0000313" key="4">
    <source>
        <dbReference type="Proteomes" id="UP000234190"/>
    </source>
</evidence>
<dbReference type="EMBL" id="PDNW01000012">
    <property type="protein sequence ID" value="PLC49126.1"/>
    <property type="molecule type" value="Genomic_DNA"/>
</dbReference>
<dbReference type="InterPro" id="IPR005220">
    <property type="entry name" value="CarO-like"/>
</dbReference>
<dbReference type="PANTHER" id="PTHR36571">
    <property type="entry name" value="PROTEIN YGIW"/>
    <property type="match status" value="1"/>
</dbReference>
<dbReference type="Pfam" id="PF04076">
    <property type="entry name" value="BOF"/>
    <property type="match status" value="1"/>
</dbReference>
<dbReference type="AlphaFoldDB" id="A0A2N4U291"/>
<gene>
    <name evidence="3" type="ORF">CR159_13955</name>
</gene>
<keyword evidence="1 2" id="KW-0732">Signal</keyword>
<dbReference type="PANTHER" id="PTHR36571:SF1">
    <property type="entry name" value="PROTEIN YGIW"/>
    <property type="match status" value="1"/>
</dbReference>
<evidence type="ECO:0000313" key="3">
    <source>
        <dbReference type="EMBL" id="PLC49126.1"/>
    </source>
</evidence>
<dbReference type="InterPro" id="IPR036700">
    <property type="entry name" value="BOBF_sf"/>
</dbReference>